<evidence type="ECO:0000313" key="1">
    <source>
        <dbReference type="EMBL" id="CAG7565724.1"/>
    </source>
</evidence>
<reference evidence="1" key="1">
    <citation type="submission" date="2021-05" db="EMBL/GenBank/DDBJ databases">
        <authorList>
            <person name="Khan N."/>
        </authorList>
    </citation>
    <scope>NUCLEOTIDE SEQUENCE</scope>
</reference>
<name>A0A8J2JIA6_FUSEQ</name>
<comment type="caution">
    <text evidence="1">The sequence shown here is derived from an EMBL/GenBank/DDBJ whole genome shotgun (WGS) entry which is preliminary data.</text>
</comment>
<dbReference type="Proteomes" id="UP000693738">
    <property type="component" value="Unassembled WGS sequence"/>
</dbReference>
<protein>
    <submittedName>
        <fullName evidence="1">Uncharacterized protein</fullName>
    </submittedName>
</protein>
<sequence length="453" mass="50820">MANAFILEDDEPIVAAVGDDRVSCEFSFGRYTTFYDDELDIKLHMCLAVECSFRTKATVCFHACCHETRFYSVTSAFLSATRYTFPPTLNEERRRASYIQQALACKLQRAGFWPRELPAELWGMVAGLLLQDCAALTAQEQVHESDSTEHSILDLTQPVHVSYVKIDGRFYVKSLRNTATTSIKGGSHIILPAPIAQGVDVEKNEGRDIFVAEDHLGIRQIVFVSPKHRDEWCRTHPGAPGAWWKHISRDDIPSTIVIRSDGFKIRDIKDPLTLASRIGWQVPVSASPPVIDLLTLKTPEEYPSGLRMRFFDCNAPDTTGYFVATDGARTLAILSHKQDQQVDASLFEDVDAPICFWMYMPINKGEYLTDICRRAGCLIVRTETIGITVRYIDPVSHARLMNNLSSPRIEDEPPYSDFMDMRMSTCGALLPCLADTAVSISIKPIPPADAMWN</sequence>
<proteinExistence type="predicted"/>
<gene>
    <name evidence="1" type="ORF">FEQUK3_LOCUS11375</name>
</gene>
<evidence type="ECO:0000313" key="2">
    <source>
        <dbReference type="Proteomes" id="UP000693738"/>
    </source>
</evidence>
<dbReference type="EMBL" id="CAJSTJ010000184">
    <property type="protein sequence ID" value="CAG7565724.1"/>
    <property type="molecule type" value="Genomic_DNA"/>
</dbReference>
<accession>A0A8J2JIA6</accession>
<dbReference type="AlphaFoldDB" id="A0A8J2JIA6"/>
<organism evidence="1 2">
    <name type="scientific">Fusarium equiseti</name>
    <name type="common">Fusarium scirpi</name>
    <dbReference type="NCBI Taxonomy" id="61235"/>
    <lineage>
        <taxon>Eukaryota</taxon>
        <taxon>Fungi</taxon>
        <taxon>Dikarya</taxon>
        <taxon>Ascomycota</taxon>
        <taxon>Pezizomycotina</taxon>
        <taxon>Sordariomycetes</taxon>
        <taxon>Hypocreomycetidae</taxon>
        <taxon>Hypocreales</taxon>
        <taxon>Nectriaceae</taxon>
        <taxon>Fusarium</taxon>
        <taxon>Fusarium incarnatum-equiseti species complex</taxon>
    </lineage>
</organism>